<comment type="similarity">
    <text evidence="1">Belongs to the CdaR family.</text>
</comment>
<dbReference type="Pfam" id="PF17853">
    <property type="entry name" value="GGDEF_2"/>
    <property type="match status" value="1"/>
</dbReference>
<name>A0ABU8EZS6_9BACI</name>
<dbReference type="PANTHER" id="PTHR33744:SF1">
    <property type="entry name" value="DNA-BINDING TRANSCRIPTIONAL ACTIVATOR ADER"/>
    <property type="match status" value="1"/>
</dbReference>
<evidence type="ECO:0000313" key="6">
    <source>
        <dbReference type="Proteomes" id="UP001364890"/>
    </source>
</evidence>
<dbReference type="Pfam" id="PF07905">
    <property type="entry name" value="PucR"/>
    <property type="match status" value="1"/>
</dbReference>
<organism evidence="5 6">
    <name type="scientific">Psychrobacillus mangrovi</name>
    <dbReference type="NCBI Taxonomy" id="3117745"/>
    <lineage>
        <taxon>Bacteria</taxon>
        <taxon>Bacillati</taxon>
        <taxon>Bacillota</taxon>
        <taxon>Bacilli</taxon>
        <taxon>Bacillales</taxon>
        <taxon>Bacillaceae</taxon>
        <taxon>Psychrobacillus</taxon>
    </lineage>
</organism>
<keyword evidence="6" id="KW-1185">Reference proteome</keyword>
<protein>
    <submittedName>
        <fullName evidence="5">PucR family transcriptional regulator ligand-binding domain-containing protein</fullName>
    </submittedName>
</protein>
<evidence type="ECO:0000259" key="4">
    <source>
        <dbReference type="Pfam" id="PF17853"/>
    </source>
</evidence>
<sequence>MEFRVEDVLKLSSLKNAVVLSGKQYLHKVVKGSTIMEAPDITDWLIGGELILTSLYPIRFFNEIEQKQFIAKLAEKEVSALVIKNHRFVKEIPQSIIDEGEKCKLPIIQIPKDVPYVDILYPVMEEILNTQVKKLQYYKEIHDQFTALSLADESSEKIIEILEKLIGNPVALFDRNFICLASTLPYLTNFEIVEKNYHIDKTEEMKFPHYRQIVKYLEQKEKIGHQIVVPIETINHIKTYLLIGEMNKPLEELDFIAVENAATSLSLELVKKFAVAEVDKRFKNDLLEQLIEGKIPSNILYQDANLIGWDIEGSFAVVLFKISKNNELISSKQVKRGISNGNEETLLHEAIYQYLPNAIIGSKSGLKVVLWKSNIEDREWLIKIKERVSTILDLVKKQDNEIIIQVGIGTLSEHINNISESYMKAQDALEFGEVLNGKESITSYSELGVFRMLGQFTNSEELKTFIPPSLQTLLNYQQANKTDLLTTLKVFLQCNQNATKASQLLFIHHKTAVYRIERIKEITGMNFDDAEEMLLVQIGLKITELLEREKIHKY</sequence>
<evidence type="ECO:0000313" key="5">
    <source>
        <dbReference type="EMBL" id="MEI4768270.1"/>
    </source>
</evidence>
<evidence type="ECO:0000259" key="3">
    <source>
        <dbReference type="Pfam" id="PF13556"/>
    </source>
</evidence>
<feature type="domain" description="PucR C-terminal helix-turn-helix" evidence="3">
    <location>
        <begin position="484"/>
        <end position="542"/>
    </location>
</feature>
<dbReference type="RefSeq" id="WP_336495831.1">
    <property type="nucleotide sequence ID" value="NZ_JBAWSY010000001.1"/>
</dbReference>
<dbReference type="InterPro" id="IPR042070">
    <property type="entry name" value="PucR_C-HTH_sf"/>
</dbReference>
<dbReference type="InterPro" id="IPR025736">
    <property type="entry name" value="PucR_C-HTH_dom"/>
</dbReference>
<dbReference type="InterPro" id="IPR012914">
    <property type="entry name" value="PucR_dom"/>
</dbReference>
<dbReference type="Proteomes" id="UP001364890">
    <property type="component" value="Unassembled WGS sequence"/>
</dbReference>
<feature type="domain" description="CdaR GGDEF-like" evidence="4">
    <location>
        <begin position="299"/>
        <end position="430"/>
    </location>
</feature>
<evidence type="ECO:0000256" key="1">
    <source>
        <dbReference type="ARBA" id="ARBA00006754"/>
    </source>
</evidence>
<accession>A0ABU8EZS6</accession>
<comment type="caution">
    <text evidence="5">The sequence shown here is derived from an EMBL/GenBank/DDBJ whole genome shotgun (WGS) entry which is preliminary data.</text>
</comment>
<dbReference type="PANTHER" id="PTHR33744">
    <property type="entry name" value="CARBOHYDRATE DIACID REGULATOR"/>
    <property type="match status" value="1"/>
</dbReference>
<gene>
    <name evidence="5" type="ORF">WAX74_01195</name>
</gene>
<proteinExistence type="inferred from homology"/>
<dbReference type="InterPro" id="IPR041522">
    <property type="entry name" value="CdaR_GGDEF"/>
</dbReference>
<reference evidence="5 6" key="1">
    <citation type="submission" date="2024-01" db="EMBL/GenBank/DDBJ databases">
        <title>Seven novel Bacillus-like species.</title>
        <authorList>
            <person name="Liu G."/>
        </authorList>
    </citation>
    <scope>NUCLEOTIDE SEQUENCE [LARGE SCALE GENOMIC DNA]</scope>
    <source>
        <strain evidence="5 6">FJAT-51614</strain>
    </source>
</reference>
<dbReference type="Gene3D" id="1.10.10.2840">
    <property type="entry name" value="PucR C-terminal helix-turn-helix domain"/>
    <property type="match status" value="1"/>
</dbReference>
<dbReference type="InterPro" id="IPR051448">
    <property type="entry name" value="CdaR-like_regulators"/>
</dbReference>
<evidence type="ECO:0000259" key="2">
    <source>
        <dbReference type="Pfam" id="PF07905"/>
    </source>
</evidence>
<dbReference type="EMBL" id="JBAWSY010000001">
    <property type="protein sequence ID" value="MEI4768270.1"/>
    <property type="molecule type" value="Genomic_DNA"/>
</dbReference>
<dbReference type="Pfam" id="PF13556">
    <property type="entry name" value="HTH_30"/>
    <property type="match status" value="1"/>
</dbReference>
<feature type="domain" description="Purine catabolism PurC-like" evidence="2">
    <location>
        <begin position="7"/>
        <end position="127"/>
    </location>
</feature>